<proteinExistence type="predicted"/>
<dbReference type="OrthoDB" id="143059at2"/>
<dbReference type="Pfam" id="PF09369">
    <property type="entry name" value="MZB"/>
    <property type="match status" value="1"/>
</dbReference>
<dbReference type="InterPro" id="IPR018973">
    <property type="entry name" value="MZB"/>
</dbReference>
<dbReference type="FunCoup" id="A0A7L4YLX8">
    <property type="interactions" value="89"/>
</dbReference>
<dbReference type="InterPro" id="IPR001650">
    <property type="entry name" value="Helicase_C-like"/>
</dbReference>
<dbReference type="GO" id="GO:0036297">
    <property type="term" value="P:interstrand cross-link repair"/>
    <property type="evidence" value="ECO:0007669"/>
    <property type="project" value="TreeGrafter"/>
</dbReference>
<keyword evidence="6" id="KW-1185">Reference proteome</keyword>
<dbReference type="PROSITE" id="PS51194">
    <property type="entry name" value="HELICASE_CTER"/>
    <property type="match status" value="1"/>
</dbReference>
<dbReference type="Pfam" id="PF00271">
    <property type="entry name" value="Helicase_C"/>
    <property type="match status" value="1"/>
</dbReference>
<dbReference type="RefSeq" id="WP_159544202.1">
    <property type="nucleotide sequence ID" value="NZ_CP047156.1"/>
</dbReference>
<dbReference type="GO" id="GO:0005524">
    <property type="term" value="F:ATP binding"/>
    <property type="evidence" value="ECO:0007669"/>
    <property type="project" value="UniProtKB-KW"/>
</dbReference>
<evidence type="ECO:0000313" key="6">
    <source>
        <dbReference type="Proteomes" id="UP000463857"/>
    </source>
</evidence>
<name>A0A7L4YLX8_9ACTN</name>
<evidence type="ECO:0000256" key="1">
    <source>
        <dbReference type="ARBA" id="ARBA00022741"/>
    </source>
</evidence>
<dbReference type="InterPro" id="IPR027417">
    <property type="entry name" value="P-loop_NTPase"/>
</dbReference>
<dbReference type="AlphaFoldDB" id="A0A7L4YLX8"/>
<accession>A0A7L4YLX8</accession>
<dbReference type="KEGG" id="eke:EK0264_07170"/>
<dbReference type="CDD" id="cd18797">
    <property type="entry name" value="SF2_C_Hrq"/>
    <property type="match status" value="1"/>
</dbReference>
<organism evidence="5 6">
    <name type="scientific">Epidermidibacterium keratini</name>
    <dbReference type="NCBI Taxonomy" id="1891644"/>
    <lineage>
        <taxon>Bacteria</taxon>
        <taxon>Bacillati</taxon>
        <taxon>Actinomycetota</taxon>
        <taxon>Actinomycetes</taxon>
        <taxon>Sporichthyales</taxon>
        <taxon>Sporichthyaceae</taxon>
        <taxon>Epidermidibacterium</taxon>
    </lineage>
</organism>
<dbReference type="PANTHER" id="PTHR47957:SF3">
    <property type="entry name" value="ATP-DEPENDENT HELICASE HRQ1"/>
    <property type="match status" value="1"/>
</dbReference>
<dbReference type="NCBIfam" id="TIGR03817">
    <property type="entry name" value="DECH_helic"/>
    <property type="match status" value="1"/>
</dbReference>
<sequence length="775" mass="84495">MTAVPWTESFLASVTTASDSPITHVEDLPPVAEAHAVWPEWVPETLRDAYQNRGIKQPWEHQVEAAELARAGDSVVIATGTATGKSLGYQLPVLSELLDDPKSKALYISPTKALGHDQLRAIGELDVDPGGAHGIRAAAYDGDTSPDDRQWAREHSRWIFTNPDMLSKGILPRHGQWHMLLRRLRYVVIDECHIYRGVFGSHVAHVIRRLRRLCAKYGAEPTFILASATARNPGEAASVLTGVSCTPVTGARAPRGRRTFALWEPPLTELKGEHDAPIRRTATAEAARLLADLIIEGRRTLVFVRSRRAAEIVTLSAQDHLREAGAGELASRIAAYRAGYLPDERRALERALSSGELLGAAATTALELGIDIAGLDAVVVAGFPGTLASLWQQVGRAGRRRDDALAVFVARDDPLDTYLTHHQEAIFDRPVEATVIDPDNRYVLAPQLACAAYELPLTDREIDELFGGETAREVLDELAEQRVVRRRPAGWFYSELEPPSLDIRGSGSTVALVESDTGQLIGTIDASAADSTVHPGAVYLHRGDTWLVDELDHDESAAFMHSEDPPYTTYSQEHTDIRLVEVLRSRSTPRADVHFVDVEVSSQVVSFQRRNPSTSEVIDQTALDLPVRQLRTRAMLWTLSQEAVDALGPPDQVAAMLPGALHAAEHAAIGLLPLIATCDRWDIGGVSTAMHPDTLRPSVFVYDGHPGGAGFAEQGFERALEWLEATRQAIEACECESGCPSCVQSPKCGNGNDPLDKRGAIAVLRLLAESLREAQ</sequence>
<dbReference type="Pfam" id="PF00270">
    <property type="entry name" value="DEAD"/>
    <property type="match status" value="1"/>
</dbReference>
<keyword evidence="2" id="KW-0067">ATP-binding</keyword>
<dbReference type="InParanoid" id="A0A7L4YLX8"/>
<evidence type="ECO:0000313" key="5">
    <source>
        <dbReference type="EMBL" id="QHC00078.1"/>
    </source>
</evidence>
<evidence type="ECO:0000256" key="2">
    <source>
        <dbReference type="ARBA" id="ARBA00022840"/>
    </source>
</evidence>
<dbReference type="CDD" id="cd17923">
    <property type="entry name" value="DEXHc_Hrq1-like"/>
    <property type="match status" value="1"/>
</dbReference>
<evidence type="ECO:0000259" key="4">
    <source>
        <dbReference type="PROSITE" id="PS51194"/>
    </source>
</evidence>
<dbReference type="GO" id="GO:0043138">
    <property type="term" value="F:3'-5' DNA helicase activity"/>
    <property type="evidence" value="ECO:0007669"/>
    <property type="project" value="TreeGrafter"/>
</dbReference>
<dbReference type="InterPro" id="IPR055227">
    <property type="entry name" value="HRQ1_WHD"/>
</dbReference>
<dbReference type="SUPFAM" id="SSF52540">
    <property type="entry name" value="P-loop containing nucleoside triphosphate hydrolases"/>
    <property type="match status" value="1"/>
</dbReference>
<evidence type="ECO:0000259" key="3">
    <source>
        <dbReference type="PROSITE" id="PS51192"/>
    </source>
</evidence>
<dbReference type="InterPro" id="IPR011545">
    <property type="entry name" value="DEAD/DEAH_box_helicase_dom"/>
</dbReference>
<dbReference type="SMART" id="SM00490">
    <property type="entry name" value="HELICc"/>
    <property type="match status" value="1"/>
</dbReference>
<dbReference type="Proteomes" id="UP000463857">
    <property type="component" value="Chromosome"/>
</dbReference>
<dbReference type="EMBL" id="CP047156">
    <property type="protein sequence ID" value="QHC00078.1"/>
    <property type="molecule type" value="Genomic_DNA"/>
</dbReference>
<dbReference type="PROSITE" id="PS51192">
    <property type="entry name" value="HELICASE_ATP_BIND_1"/>
    <property type="match status" value="1"/>
</dbReference>
<dbReference type="GO" id="GO:0003676">
    <property type="term" value="F:nucleic acid binding"/>
    <property type="evidence" value="ECO:0007669"/>
    <property type="project" value="InterPro"/>
</dbReference>
<gene>
    <name evidence="5" type="ORF">EK0264_07170</name>
</gene>
<dbReference type="InterPro" id="IPR022307">
    <property type="entry name" value="Helicase_put_actinobac"/>
</dbReference>
<keyword evidence="1" id="KW-0547">Nucleotide-binding</keyword>
<dbReference type="GO" id="GO:0006289">
    <property type="term" value="P:nucleotide-excision repair"/>
    <property type="evidence" value="ECO:0007669"/>
    <property type="project" value="TreeGrafter"/>
</dbReference>
<feature type="domain" description="Helicase C-terminal" evidence="4">
    <location>
        <begin position="289"/>
        <end position="442"/>
    </location>
</feature>
<dbReference type="PANTHER" id="PTHR47957">
    <property type="entry name" value="ATP-DEPENDENT HELICASE HRQ1"/>
    <property type="match status" value="1"/>
</dbReference>
<reference evidence="5 6" key="1">
    <citation type="journal article" date="2018" name="Int. J. Syst. Evol. Microbiol.">
        <title>Epidermidibacterium keratini gen. nov., sp. nov., a member of the family Sporichthyaceae, isolated from keratin epidermis.</title>
        <authorList>
            <person name="Lee D.G."/>
            <person name="Trujillo M.E."/>
            <person name="Kang S."/>
            <person name="Nam J.J."/>
            <person name="Kim Y.J."/>
        </authorList>
    </citation>
    <scope>NUCLEOTIDE SEQUENCE [LARGE SCALE GENOMIC DNA]</scope>
    <source>
        <strain evidence="5 6">EPI-7</strain>
    </source>
</reference>
<dbReference type="Gene3D" id="3.40.50.300">
    <property type="entry name" value="P-loop containing nucleotide triphosphate hydrolases"/>
    <property type="match status" value="2"/>
</dbReference>
<protein>
    <submittedName>
        <fullName evidence="5">DUF1998 domain-containing protein</fullName>
    </submittedName>
</protein>
<dbReference type="SMART" id="SM00487">
    <property type="entry name" value="DEXDc"/>
    <property type="match status" value="1"/>
</dbReference>
<dbReference type="Pfam" id="PF22982">
    <property type="entry name" value="WHD_HRQ1"/>
    <property type="match status" value="1"/>
</dbReference>
<dbReference type="InterPro" id="IPR014001">
    <property type="entry name" value="Helicase_ATP-bd"/>
</dbReference>
<feature type="domain" description="Helicase ATP-binding" evidence="3">
    <location>
        <begin position="66"/>
        <end position="248"/>
    </location>
</feature>